<dbReference type="EMBL" id="CM031824">
    <property type="protein sequence ID" value="KAG6624281.1"/>
    <property type="molecule type" value="Genomic_DNA"/>
</dbReference>
<sequence>MLSGKRVKLFLLKFRDSKEDKLLRSSGSAPSNRLESPRSRATNEVNTEKKLGNDNMRGAPIENKSGEGGWPLHLERMRILRAGIQQMTLGKTKSFLHFPRFCV</sequence>
<comment type="caution">
    <text evidence="2">The sequence shown here is derived from an EMBL/GenBank/DDBJ whole genome shotgun (WGS) entry which is preliminary data.</text>
</comment>
<dbReference type="Proteomes" id="UP000811609">
    <property type="component" value="Chromosome 16"/>
</dbReference>
<organism evidence="2 3">
    <name type="scientific">Carya illinoinensis</name>
    <name type="common">Pecan</name>
    <dbReference type="NCBI Taxonomy" id="32201"/>
    <lineage>
        <taxon>Eukaryota</taxon>
        <taxon>Viridiplantae</taxon>
        <taxon>Streptophyta</taxon>
        <taxon>Embryophyta</taxon>
        <taxon>Tracheophyta</taxon>
        <taxon>Spermatophyta</taxon>
        <taxon>Magnoliopsida</taxon>
        <taxon>eudicotyledons</taxon>
        <taxon>Gunneridae</taxon>
        <taxon>Pentapetalae</taxon>
        <taxon>rosids</taxon>
        <taxon>fabids</taxon>
        <taxon>Fagales</taxon>
        <taxon>Juglandaceae</taxon>
        <taxon>Carya</taxon>
    </lineage>
</organism>
<name>A0A8T1N3M6_CARIL</name>
<reference evidence="2" key="1">
    <citation type="submission" date="2020-12" db="EMBL/GenBank/DDBJ databases">
        <title>WGS assembly of Carya illinoinensis cv. Pawnee.</title>
        <authorList>
            <person name="Platts A."/>
            <person name="Shu S."/>
            <person name="Wright S."/>
            <person name="Barry K."/>
            <person name="Edger P."/>
            <person name="Pires J.C."/>
            <person name="Schmutz J."/>
        </authorList>
    </citation>
    <scope>NUCLEOTIDE SEQUENCE</scope>
    <source>
        <tissue evidence="2">Leaf</tissue>
    </source>
</reference>
<gene>
    <name evidence="2" type="ORF">CIPAW_16G015300</name>
</gene>
<protein>
    <submittedName>
        <fullName evidence="2">Uncharacterized protein</fullName>
    </submittedName>
</protein>
<dbReference type="AlphaFoldDB" id="A0A8T1N3M6"/>
<proteinExistence type="predicted"/>
<evidence type="ECO:0000313" key="2">
    <source>
        <dbReference type="EMBL" id="KAG6624281.1"/>
    </source>
</evidence>
<keyword evidence="3" id="KW-1185">Reference proteome</keyword>
<evidence type="ECO:0000313" key="3">
    <source>
        <dbReference type="Proteomes" id="UP000811609"/>
    </source>
</evidence>
<feature type="region of interest" description="Disordered" evidence="1">
    <location>
        <begin position="22"/>
        <end position="67"/>
    </location>
</feature>
<feature type="compositionally biased region" description="Polar residues" evidence="1">
    <location>
        <begin position="25"/>
        <end position="45"/>
    </location>
</feature>
<accession>A0A8T1N3M6</accession>
<evidence type="ECO:0000256" key="1">
    <source>
        <dbReference type="SAM" id="MobiDB-lite"/>
    </source>
</evidence>